<dbReference type="EMBL" id="CAEZSC010000046">
    <property type="protein sequence ID" value="CAB4536854.1"/>
    <property type="molecule type" value="Genomic_DNA"/>
</dbReference>
<reference evidence="1" key="1">
    <citation type="submission" date="2020-05" db="EMBL/GenBank/DDBJ databases">
        <authorList>
            <person name="Chiriac C."/>
            <person name="Salcher M."/>
            <person name="Ghai R."/>
            <person name="Kavagutti S V."/>
        </authorList>
    </citation>
    <scope>NUCLEOTIDE SEQUENCE</scope>
</reference>
<dbReference type="InterPro" id="IPR022121">
    <property type="entry name" value="Peptidase_M73_camelysin"/>
</dbReference>
<evidence type="ECO:0000313" key="4">
    <source>
        <dbReference type="EMBL" id="CAB4723983.1"/>
    </source>
</evidence>
<gene>
    <name evidence="1" type="ORF">UFOPK1380_00811</name>
    <name evidence="2" type="ORF">UFOPK1778_00928</name>
    <name evidence="3" type="ORF">UFOPK1863_00437</name>
    <name evidence="4" type="ORF">UFOPK2689_00770</name>
    <name evidence="5" type="ORF">UFOPK3555_00637</name>
    <name evidence="6" type="ORF">UFOPK3874_00572</name>
    <name evidence="7" type="ORF">UFOPK4095_00471</name>
</gene>
<proteinExistence type="predicted"/>
<protein>
    <submittedName>
        <fullName evidence="1">Unannotated protein</fullName>
    </submittedName>
</protein>
<dbReference type="EMBL" id="CAEZUY010000027">
    <property type="protein sequence ID" value="CAB4611704.1"/>
    <property type="molecule type" value="Genomic_DNA"/>
</dbReference>
<evidence type="ECO:0000313" key="2">
    <source>
        <dbReference type="EMBL" id="CAB4595246.1"/>
    </source>
</evidence>
<evidence type="ECO:0000313" key="7">
    <source>
        <dbReference type="EMBL" id="CAB5011080.1"/>
    </source>
</evidence>
<dbReference type="Pfam" id="PF12389">
    <property type="entry name" value="Peptidase_M73"/>
    <property type="match status" value="1"/>
</dbReference>
<evidence type="ECO:0000313" key="6">
    <source>
        <dbReference type="EMBL" id="CAB4961769.1"/>
    </source>
</evidence>
<name>A0A6J6BDV7_9ZZZZ</name>
<organism evidence="1">
    <name type="scientific">freshwater metagenome</name>
    <dbReference type="NCBI Taxonomy" id="449393"/>
    <lineage>
        <taxon>unclassified sequences</taxon>
        <taxon>metagenomes</taxon>
        <taxon>ecological metagenomes</taxon>
    </lineage>
</organism>
<accession>A0A6J6BDV7</accession>
<dbReference type="AlphaFoldDB" id="A0A6J6BDV7"/>
<dbReference type="EMBL" id="CAEZYL010000041">
    <property type="protein sequence ID" value="CAB4723983.1"/>
    <property type="molecule type" value="Genomic_DNA"/>
</dbReference>
<dbReference type="EMBL" id="CAEZUD010000052">
    <property type="protein sequence ID" value="CAB4595246.1"/>
    <property type="molecule type" value="Genomic_DNA"/>
</dbReference>
<evidence type="ECO:0000313" key="5">
    <source>
        <dbReference type="EMBL" id="CAB4895751.1"/>
    </source>
</evidence>
<evidence type="ECO:0000313" key="3">
    <source>
        <dbReference type="EMBL" id="CAB4611704.1"/>
    </source>
</evidence>
<dbReference type="EMBL" id="CAFBPI010000019">
    <property type="protein sequence ID" value="CAB5011080.1"/>
    <property type="molecule type" value="Genomic_DNA"/>
</dbReference>
<dbReference type="EMBL" id="CAFBME010000055">
    <property type="protein sequence ID" value="CAB4895751.1"/>
    <property type="molecule type" value="Genomic_DNA"/>
</dbReference>
<dbReference type="EMBL" id="CAFBNS010000089">
    <property type="protein sequence ID" value="CAB4961769.1"/>
    <property type="molecule type" value="Genomic_DNA"/>
</dbReference>
<evidence type="ECO:0000313" key="1">
    <source>
        <dbReference type="EMBL" id="CAB4536854.1"/>
    </source>
</evidence>
<sequence length="225" mass="22684">MKNLVSTMAAKGAASLTIKVAIVAAAAIGGTSLVSSSVFASLSASAFNTTPQTVSSGALSLVETNSVVVGITGGFVSPISNMAPGDTVNRYIDLTNNGTLDETNTTISLAGSTPINTLDSDTIKGLQITIRECTVAWTNLGVCSGTTTVAMASTPAATMVATPQFLALVSGLAGRVARLQVSIALPTGSEVTTNGVLPVGTVQNLSTGLVWTFLEQQRLATTSNS</sequence>